<dbReference type="Proteomes" id="UP001375240">
    <property type="component" value="Unassembled WGS sequence"/>
</dbReference>
<protein>
    <recommendedName>
        <fullName evidence="8">Rhodopsin domain-containing protein</fullName>
    </recommendedName>
</protein>
<sequence>MISGSAAIKFEWAMLGLTVPFVLLRLYSRCWITRNASSSDIVVVATWLLFAIGTGEDYATYRRGLFRNHYSYTLDLLDEFEDKEALVEVLKISFTNTIPYYGTLWGIKLSLLLLYYKLIPESIPILRIGLHTTSFVCAASFVVIILMNMFWCLPVSRNWSLDKSTACFAYASFQPYFTTAAFHILTELMLLILPFPLLKVLNLTHRKRVEVGALFALGSLCIICTIVRIIEIGRAANVATVAVWSTVEQAIGIIVVCAPALRGLNSQPIPQSQVDLESANHQSIHGQGWWTAGRVTPKRRDSGGAHEILPKTFLRFSNSHQQQADAAWEELPDKQTPSEISVAQRVLSTDMEMSSSASCEELKVTKPDLAAQRRPA</sequence>
<feature type="domain" description="Rhodopsin" evidence="8">
    <location>
        <begin position="24"/>
        <end position="264"/>
    </location>
</feature>
<keyword evidence="10" id="KW-1185">Reference proteome</keyword>
<comment type="similarity">
    <text evidence="5">Belongs to the SAT4 family.</text>
</comment>
<evidence type="ECO:0000256" key="2">
    <source>
        <dbReference type="ARBA" id="ARBA00022692"/>
    </source>
</evidence>
<dbReference type="InterPro" id="IPR049326">
    <property type="entry name" value="Rhodopsin_dom_fungi"/>
</dbReference>
<dbReference type="InterPro" id="IPR052337">
    <property type="entry name" value="SAT4-like"/>
</dbReference>
<accession>A0AAV9V5U0</accession>
<dbReference type="AlphaFoldDB" id="A0AAV9V5U0"/>
<dbReference type="PANTHER" id="PTHR33048:SF131">
    <property type="entry name" value="INTEGRAL MEMBRANE PROTEIN"/>
    <property type="match status" value="1"/>
</dbReference>
<comment type="subcellular location">
    <subcellularLocation>
        <location evidence="1">Membrane</location>
        <topology evidence="1">Multi-pass membrane protein</topology>
    </subcellularLocation>
</comment>
<dbReference type="PANTHER" id="PTHR33048">
    <property type="entry name" value="PTH11-LIKE INTEGRAL MEMBRANE PROTEIN (AFU_ORTHOLOGUE AFUA_5G11245)"/>
    <property type="match status" value="1"/>
</dbReference>
<feature type="transmembrane region" description="Helical" evidence="7">
    <location>
        <begin position="128"/>
        <end position="151"/>
    </location>
</feature>
<gene>
    <name evidence="9" type="ORF">TWF696_003778</name>
</gene>
<evidence type="ECO:0000256" key="3">
    <source>
        <dbReference type="ARBA" id="ARBA00022989"/>
    </source>
</evidence>
<evidence type="ECO:0000256" key="5">
    <source>
        <dbReference type="ARBA" id="ARBA00038359"/>
    </source>
</evidence>
<feature type="transmembrane region" description="Helical" evidence="7">
    <location>
        <begin position="213"/>
        <end position="230"/>
    </location>
</feature>
<dbReference type="GO" id="GO:0016020">
    <property type="term" value="C:membrane"/>
    <property type="evidence" value="ECO:0007669"/>
    <property type="project" value="UniProtKB-SubCell"/>
</dbReference>
<feature type="transmembrane region" description="Helical" evidence="7">
    <location>
        <begin position="39"/>
        <end position="55"/>
    </location>
</feature>
<evidence type="ECO:0000256" key="7">
    <source>
        <dbReference type="SAM" id="Phobius"/>
    </source>
</evidence>
<feature type="transmembrane region" description="Helical" evidence="7">
    <location>
        <begin position="180"/>
        <end position="201"/>
    </location>
</feature>
<dbReference type="Pfam" id="PF20684">
    <property type="entry name" value="Fung_rhodopsin"/>
    <property type="match status" value="1"/>
</dbReference>
<dbReference type="EMBL" id="JAVHNQ010000002">
    <property type="protein sequence ID" value="KAK6354638.1"/>
    <property type="molecule type" value="Genomic_DNA"/>
</dbReference>
<feature type="transmembrane region" description="Helical" evidence="7">
    <location>
        <begin position="98"/>
        <end position="116"/>
    </location>
</feature>
<keyword evidence="2 7" id="KW-0812">Transmembrane</keyword>
<evidence type="ECO:0000256" key="1">
    <source>
        <dbReference type="ARBA" id="ARBA00004141"/>
    </source>
</evidence>
<evidence type="ECO:0000259" key="8">
    <source>
        <dbReference type="Pfam" id="PF20684"/>
    </source>
</evidence>
<keyword evidence="3 7" id="KW-1133">Transmembrane helix</keyword>
<comment type="caution">
    <text evidence="9">The sequence shown here is derived from an EMBL/GenBank/DDBJ whole genome shotgun (WGS) entry which is preliminary data.</text>
</comment>
<evidence type="ECO:0000313" key="10">
    <source>
        <dbReference type="Proteomes" id="UP001375240"/>
    </source>
</evidence>
<evidence type="ECO:0000313" key="9">
    <source>
        <dbReference type="EMBL" id="KAK6354638.1"/>
    </source>
</evidence>
<feature type="region of interest" description="Disordered" evidence="6">
    <location>
        <begin position="354"/>
        <end position="376"/>
    </location>
</feature>
<name>A0AAV9V5U0_9PEZI</name>
<proteinExistence type="inferred from homology"/>
<evidence type="ECO:0000256" key="4">
    <source>
        <dbReference type="ARBA" id="ARBA00023136"/>
    </source>
</evidence>
<feature type="transmembrane region" description="Helical" evidence="7">
    <location>
        <begin position="6"/>
        <end position="27"/>
    </location>
</feature>
<reference evidence="9 10" key="1">
    <citation type="submission" date="2019-10" db="EMBL/GenBank/DDBJ databases">
        <authorList>
            <person name="Palmer J.M."/>
        </authorList>
    </citation>
    <scope>NUCLEOTIDE SEQUENCE [LARGE SCALE GENOMIC DNA]</scope>
    <source>
        <strain evidence="9 10">TWF696</strain>
    </source>
</reference>
<organism evidence="9 10">
    <name type="scientific">Orbilia brochopaga</name>
    <dbReference type="NCBI Taxonomy" id="3140254"/>
    <lineage>
        <taxon>Eukaryota</taxon>
        <taxon>Fungi</taxon>
        <taxon>Dikarya</taxon>
        <taxon>Ascomycota</taxon>
        <taxon>Pezizomycotina</taxon>
        <taxon>Orbiliomycetes</taxon>
        <taxon>Orbiliales</taxon>
        <taxon>Orbiliaceae</taxon>
        <taxon>Orbilia</taxon>
    </lineage>
</organism>
<evidence type="ECO:0000256" key="6">
    <source>
        <dbReference type="SAM" id="MobiDB-lite"/>
    </source>
</evidence>
<keyword evidence="4 7" id="KW-0472">Membrane</keyword>